<evidence type="ECO:0000256" key="1">
    <source>
        <dbReference type="SAM" id="MobiDB-lite"/>
    </source>
</evidence>
<name>W9CDV4_SCLBF</name>
<organism evidence="2 3">
    <name type="scientific">Sclerotinia borealis (strain F-4128)</name>
    <dbReference type="NCBI Taxonomy" id="1432307"/>
    <lineage>
        <taxon>Eukaryota</taxon>
        <taxon>Fungi</taxon>
        <taxon>Dikarya</taxon>
        <taxon>Ascomycota</taxon>
        <taxon>Pezizomycotina</taxon>
        <taxon>Leotiomycetes</taxon>
        <taxon>Helotiales</taxon>
        <taxon>Sclerotiniaceae</taxon>
        <taxon>Sclerotinia</taxon>
    </lineage>
</organism>
<keyword evidence="3" id="KW-1185">Reference proteome</keyword>
<proteinExistence type="predicted"/>
<feature type="region of interest" description="Disordered" evidence="1">
    <location>
        <begin position="1"/>
        <end position="20"/>
    </location>
</feature>
<comment type="caution">
    <text evidence="2">The sequence shown here is derived from an EMBL/GenBank/DDBJ whole genome shotgun (WGS) entry which is preliminary data.</text>
</comment>
<dbReference type="Proteomes" id="UP000019487">
    <property type="component" value="Unassembled WGS sequence"/>
</dbReference>
<gene>
    <name evidence="2" type="ORF">SBOR_4686</name>
</gene>
<evidence type="ECO:0000313" key="3">
    <source>
        <dbReference type="Proteomes" id="UP000019487"/>
    </source>
</evidence>
<sequence length="189" mass="21081">MVEDSEVTTPMSCAPMNGQIHPQAPDNLNTIILRYLSTTSNPCQLSERFAVLLLRRRAVFDANLGALITNLKEGKASTIEHEKFSIQCQRMFQLLETRKSAAPPPIMVGQKRSIPATATPAAKQARSEIVIEAEDRNTELRESDAEAITNRDIEKAEAKNNRVISEQEEFDALCCGRLDKRPLRSKSKS</sequence>
<dbReference type="AlphaFoldDB" id="W9CDV4"/>
<dbReference type="HOGENOM" id="CLU_1435206_0_0_1"/>
<accession>W9CDV4</accession>
<reference evidence="2 3" key="1">
    <citation type="journal article" date="2014" name="Genome Announc.">
        <title>Draft genome sequence of Sclerotinia borealis, a psychrophilic plant pathogenic fungus.</title>
        <authorList>
            <person name="Mardanov A.V."/>
            <person name="Beletsky A.V."/>
            <person name="Kadnikov V.V."/>
            <person name="Ignatov A.N."/>
            <person name="Ravin N.V."/>
        </authorList>
    </citation>
    <scope>NUCLEOTIDE SEQUENCE [LARGE SCALE GENOMIC DNA]</scope>
    <source>
        <strain evidence="3">F-4157</strain>
    </source>
</reference>
<dbReference type="EMBL" id="AYSA01000218">
    <property type="protein sequence ID" value="ESZ94932.1"/>
    <property type="molecule type" value="Genomic_DNA"/>
</dbReference>
<protein>
    <submittedName>
        <fullName evidence="2">Uncharacterized protein</fullName>
    </submittedName>
</protein>
<evidence type="ECO:0000313" key="2">
    <source>
        <dbReference type="EMBL" id="ESZ94932.1"/>
    </source>
</evidence>